<gene>
    <name evidence="2" type="ORF">C4K68_07630</name>
</gene>
<evidence type="ECO:0000313" key="3">
    <source>
        <dbReference type="Proteomes" id="UP000238196"/>
    </source>
</evidence>
<evidence type="ECO:0000313" key="2">
    <source>
        <dbReference type="EMBL" id="PPC77907.1"/>
    </source>
</evidence>
<dbReference type="Proteomes" id="UP000238196">
    <property type="component" value="Unassembled WGS sequence"/>
</dbReference>
<dbReference type="AlphaFoldDB" id="A0A2S5KSS5"/>
<evidence type="ECO:0000256" key="1">
    <source>
        <dbReference type="SAM" id="MobiDB-lite"/>
    </source>
</evidence>
<protein>
    <submittedName>
        <fullName evidence="2">Uncharacterized protein</fullName>
    </submittedName>
</protein>
<dbReference type="EMBL" id="PRLP01000023">
    <property type="protein sequence ID" value="PPC77907.1"/>
    <property type="molecule type" value="Genomic_DNA"/>
</dbReference>
<feature type="region of interest" description="Disordered" evidence="1">
    <location>
        <begin position="48"/>
        <end position="70"/>
    </location>
</feature>
<sequence length="70" mass="7098">MHTVYLHPTVSSSPALIARAQHETGMWAVLSGTSAVLVSTLGHAARPAGLASTTVRPSTTPAPRLAPLAG</sequence>
<accession>A0A2S5KSS5</accession>
<name>A0A2S5KSS5_9PROT</name>
<feature type="compositionally biased region" description="Polar residues" evidence="1">
    <location>
        <begin position="51"/>
        <end position="61"/>
    </location>
</feature>
<organism evidence="2 3">
    <name type="scientific">Proteobacteria bacterium 228</name>
    <dbReference type="NCBI Taxonomy" id="2083153"/>
    <lineage>
        <taxon>Bacteria</taxon>
        <taxon>Pseudomonadati</taxon>
        <taxon>Pseudomonadota</taxon>
    </lineage>
</organism>
<proteinExistence type="predicted"/>
<reference evidence="2 3" key="1">
    <citation type="submission" date="2018-02" db="EMBL/GenBank/DDBJ databases">
        <title>novel marine gammaproteobacteria from coastal saline agro ecosystem.</title>
        <authorList>
            <person name="Krishnan R."/>
            <person name="Ramesh Kumar N."/>
        </authorList>
    </citation>
    <scope>NUCLEOTIDE SEQUENCE [LARGE SCALE GENOMIC DNA]</scope>
    <source>
        <strain evidence="2 3">228</strain>
    </source>
</reference>
<comment type="caution">
    <text evidence="2">The sequence shown here is derived from an EMBL/GenBank/DDBJ whole genome shotgun (WGS) entry which is preliminary data.</text>
</comment>